<keyword evidence="2" id="KW-0479">Metal-binding</keyword>
<keyword evidence="3" id="KW-0862">Zinc</keyword>
<accession>A0A6H1ZVJ2</accession>
<dbReference type="GO" id="GO:0046872">
    <property type="term" value="F:metal ion binding"/>
    <property type="evidence" value="ECO:0007669"/>
    <property type="project" value="UniProtKB-KW"/>
</dbReference>
<dbReference type="AlphaFoldDB" id="A0A6H1ZVJ2"/>
<evidence type="ECO:0000313" key="5">
    <source>
        <dbReference type="EMBL" id="QJA51431.1"/>
    </source>
</evidence>
<protein>
    <submittedName>
        <fullName evidence="5">Putative 6-Pyruvoyl tetrahydrobiopterin synthase</fullName>
    </submittedName>
</protein>
<evidence type="ECO:0000313" key="7">
    <source>
        <dbReference type="EMBL" id="QJA93545.1"/>
    </source>
</evidence>
<sequence length="124" mass="14388">MISITKEFRFEAAHHLPNYEGKCRFVHGHSYLLAVEVSGEIDESSETALNGMVMDFGELKKVVNKKIIDKLDHTDLNNIFKSPTAEVMTYWIVRQLRESLPFGVRLNRVRLWETDTSYAEWKAV</sequence>
<comment type="cofactor">
    <cofactor evidence="1">
        <name>Zn(2+)</name>
        <dbReference type="ChEBI" id="CHEBI:29105"/>
    </cofactor>
</comment>
<evidence type="ECO:0000256" key="1">
    <source>
        <dbReference type="ARBA" id="ARBA00001947"/>
    </source>
</evidence>
<keyword evidence="4" id="KW-0456">Lyase</keyword>
<gene>
    <name evidence="6" type="ORF">MM415A00577_0017</name>
    <name evidence="7" type="ORF">MM415B04191_0008</name>
    <name evidence="5" type="ORF">TM448A02118_0008</name>
</gene>
<dbReference type="GO" id="GO:0016829">
    <property type="term" value="F:lyase activity"/>
    <property type="evidence" value="ECO:0007669"/>
    <property type="project" value="UniProtKB-KW"/>
</dbReference>
<dbReference type="Gene3D" id="3.30.479.10">
    <property type="entry name" value="6-pyruvoyl tetrahydropterin synthase/QueD"/>
    <property type="match status" value="1"/>
</dbReference>
<dbReference type="SUPFAM" id="SSF55620">
    <property type="entry name" value="Tetrahydrobiopterin biosynthesis enzymes-like"/>
    <property type="match status" value="1"/>
</dbReference>
<dbReference type="InterPro" id="IPR007115">
    <property type="entry name" value="6-PTP_synth/QueD"/>
</dbReference>
<dbReference type="PIRSF" id="PIRSF006113">
    <property type="entry name" value="PTP_synth"/>
    <property type="match status" value="1"/>
</dbReference>
<proteinExistence type="predicted"/>
<reference evidence="5" key="1">
    <citation type="submission" date="2020-03" db="EMBL/GenBank/DDBJ databases">
        <title>The deep terrestrial virosphere.</title>
        <authorList>
            <person name="Holmfeldt K."/>
            <person name="Nilsson E."/>
            <person name="Simone D."/>
            <person name="Lopez-Fernandez M."/>
            <person name="Wu X."/>
            <person name="de Brujin I."/>
            <person name="Lundin D."/>
            <person name="Andersson A."/>
            <person name="Bertilsson S."/>
            <person name="Dopson M."/>
        </authorList>
    </citation>
    <scope>NUCLEOTIDE SEQUENCE</scope>
    <source>
        <strain evidence="6">MM415A00577</strain>
        <strain evidence="7">MM415B04191</strain>
        <strain evidence="5">TM448A02118</strain>
    </source>
</reference>
<evidence type="ECO:0000256" key="2">
    <source>
        <dbReference type="ARBA" id="ARBA00022723"/>
    </source>
</evidence>
<dbReference type="InterPro" id="IPR038418">
    <property type="entry name" value="6-PTP_synth/QueD_sf"/>
</dbReference>
<evidence type="ECO:0000256" key="3">
    <source>
        <dbReference type="ARBA" id="ARBA00022833"/>
    </source>
</evidence>
<dbReference type="EMBL" id="MT142449">
    <property type="protein sequence ID" value="QJA81157.1"/>
    <property type="molecule type" value="Genomic_DNA"/>
</dbReference>
<dbReference type="PANTHER" id="PTHR12589">
    <property type="entry name" value="PYRUVOYL TETRAHYDROBIOPTERIN SYNTHASE"/>
    <property type="match status" value="1"/>
</dbReference>
<organism evidence="5">
    <name type="scientific">viral metagenome</name>
    <dbReference type="NCBI Taxonomy" id="1070528"/>
    <lineage>
        <taxon>unclassified sequences</taxon>
        <taxon>metagenomes</taxon>
        <taxon>organismal metagenomes</taxon>
    </lineage>
</organism>
<name>A0A6H1ZVJ2_9ZZZZ</name>
<dbReference type="Pfam" id="PF01242">
    <property type="entry name" value="PTPS"/>
    <property type="match status" value="1"/>
</dbReference>
<evidence type="ECO:0000313" key="6">
    <source>
        <dbReference type="EMBL" id="QJA81157.1"/>
    </source>
</evidence>
<evidence type="ECO:0000256" key="4">
    <source>
        <dbReference type="ARBA" id="ARBA00023239"/>
    </source>
</evidence>
<dbReference type="PANTHER" id="PTHR12589:SF7">
    <property type="entry name" value="6-PYRUVOYL TETRAHYDROBIOPTERIN SYNTHASE"/>
    <property type="match status" value="1"/>
</dbReference>
<dbReference type="NCBIfam" id="TIGR03367">
    <property type="entry name" value="queuosine_QueD"/>
    <property type="match status" value="1"/>
</dbReference>
<dbReference type="EMBL" id="MT144262">
    <property type="protein sequence ID" value="QJA51431.1"/>
    <property type="molecule type" value="Genomic_DNA"/>
</dbReference>
<dbReference type="EMBL" id="MT143157">
    <property type="protein sequence ID" value="QJA93545.1"/>
    <property type="molecule type" value="Genomic_DNA"/>
</dbReference>